<dbReference type="SUPFAM" id="SSF46785">
    <property type="entry name" value="Winged helix' DNA-binding domain"/>
    <property type="match status" value="1"/>
</dbReference>
<dbReference type="Gene3D" id="3.40.190.10">
    <property type="entry name" value="Periplasmic binding protein-like II"/>
    <property type="match status" value="2"/>
</dbReference>
<comment type="caution">
    <text evidence="6">The sequence shown here is derived from an EMBL/GenBank/DDBJ whole genome shotgun (WGS) entry which is preliminary data.</text>
</comment>
<dbReference type="InterPro" id="IPR036390">
    <property type="entry name" value="WH_DNA-bd_sf"/>
</dbReference>
<dbReference type="GO" id="GO:0003700">
    <property type="term" value="F:DNA-binding transcription factor activity"/>
    <property type="evidence" value="ECO:0007669"/>
    <property type="project" value="InterPro"/>
</dbReference>
<keyword evidence="3" id="KW-0238">DNA-binding</keyword>
<dbReference type="InterPro" id="IPR000847">
    <property type="entry name" value="LysR_HTH_N"/>
</dbReference>
<evidence type="ECO:0000256" key="3">
    <source>
        <dbReference type="ARBA" id="ARBA00023125"/>
    </source>
</evidence>
<dbReference type="SUPFAM" id="SSF53850">
    <property type="entry name" value="Periplasmic binding protein-like II"/>
    <property type="match status" value="1"/>
</dbReference>
<accession>A0A917YPN0</accession>
<keyword evidence="2" id="KW-0805">Transcription regulation</keyword>
<name>A0A917YPN0_9ACTN</name>
<dbReference type="GO" id="GO:0003677">
    <property type="term" value="F:DNA binding"/>
    <property type="evidence" value="ECO:0007669"/>
    <property type="project" value="UniProtKB-KW"/>
</dbReference>
<dbReference type="PANTHER" id="PTHR30346">
    <property type="entry name" value="TRANSCRIPTIONAL DUAL REGULATOR HCAR-RELATED"/>
    <property type="match status" value="1"/>
</dbReference>
<dbReference type="RefSeq" id="WP_189122799.1">
    <property type="nucleotide sequence ID" value="NZ_BMNH01000002.1"/>
</dbReference>
<sequence>MTFSQLRVLVAVARTGNMTRAAAELATTQSAVSHALRLLEGELGLTLFTRNTHGVTPTDAGRAVTRRAVLVLAQLDALEQEAATARGESLGRLRVGVIPSANASLLPRVLRAFTTAHPGAPLTVLEGSDEEVLDWLATGAVDVATLTTAAPGAATTPFARDRMLAILPAAHRLSSRPSVAVTDLARHPFIMSTGGCEPLITDLVRRAGASLRCHYRVRDTGSILAMVAEDLGVSIVPELALPARTTGVCAIPLEPEETRTILLGLPEAGAASPMATAFAALALEQVPPAHRCHGDRP</sequence>
<dbReference type="Gene3D" id="1.10.10.10">
    <property type="entry name" value="Winged helix-like DNA-binding domain superfamily/Winged helix DNA-binding domain"/>
    <property type="match status" value="1"/>
</dbReference>
<dbReference type="GO" id="GO:0032993">
    <property type="term" value="C:protein-DNA complex"/>
    <property type="evidence" value="ECO:0007669"/>
    <property type="project" value="TreeGrafter"/>
</dbReference>
<evidence type="ECO:0000256" key="1">
    <source>
        <dbReference type="ARBA" id="ARBA00009437"/>
    </source>
</evidence>
<comment type="similarity">
    <text evidence="1">Belongs to the LysR transcriptional regulatory family.</text>
</comment>
<organism evidence="6 7">
    <name type="scientific">Nonomuraea cavernae</name>
    <dbReference type="NCBI Taxonomy" id="2045107"/>
    <lineage>
        <taxon>Bacteria</taxon>
        <taxon>Bacillati</taxon>
        <taxon>Actinomycetota</taxon>
        <taxon>Actinomycetes</taxon>
        <taxon>Streptosporangiales</taxon>
        <taxon>Streptosporangiaceae</taxon>
        <taxon>Nonomuraea</taxon>
    </lineage>
</organism>
<dbReference type="EMBL" id="BMNH01000002">
    <property type="protein sequence ID" value="GGO63403.1"/>
    <property type="molecule type" value="Genomic_DNA"/>
</dbReference>
<dbReference type="Proteomes" id="UP000646523">
    <property type="component" value="Unassembled WGS sequence"/>
</dbReference>
<evidence type="ECO:0000259" key="5">
    <source>
        <dbReference type="PROSITE" id="PS50931"/>
    </source>
</evidence>
<evidence type="ECO:0000256" key="4">
    <source>
        <dbReference type="ARBA" id="ARBA00023163"/>
    </source>
</evidence>
<evidence type="ECO:0000313" key="6">
    <source>
        <dbReference type="EMBL" id="GGO63403.1"/>
    </source>
</evidence>
<dbReference type="Pfam" id="PF03466">
    <property type="entry name" value="LysR_substrate"/>
    <property type="match status" value="1"/>
</dbReference>
<protein>
    <submittedName>
        <fullName evidence="6">LysR family transcriptional regulator</fullName>
    </submittedName>
</protein>
<dbReference type="PANTHER" id="PTHR30346:SF29">
    <property type="entry name" value="LYSR SUBSTRATE-BINDING"/>
    <property type="match status" value="1"/>
</dbReference>
<dbReference type="InterPro" id="IPR005119">
    <property type="entry name" value="LysR_subst-bd"/>
</dbReference>
<dbReference type="InterPro" id="IPR036388">
    <property type="entry name" value="WH-like_DNA-bd_sf"/>
</dbReference>
<keyword evidence="4" id="KW-0804">Transcription</keyword>
<evidence type="ECO:0000256" key="2">
    <source>
        <dbReference type="ARBA" id="ARBA00023015"/>
    </source>
</evidence>
<evidence type="ECO:0000313" key="7">
    <source>
        <dbReference type="Proteomes" id="UP000646523"/>
    </source>
</evidence>
<proteinExistence type="inferred from homology"/>
<dbReference type="AlphaFoldDB" id="A0A917YPN0"/>
<dbReference type="Pfam" id="PF00126">
    <property type="entry name" value="HTH_1"/>
    <property type="match status" value="1"/>
</dbReference>
<feature type="domain" description="HTH lysR-type" evidence="5">
    <location>
        <begin position="1"/>
        <end position="58"/>
    </location>
</feature>
<dbReference type="FunFam" id="1.10.10.10:FF:000001">
    <property type="entry name" value="LysR family transcriptional regulator"/>
    <property type="match status" value="1"/>
</dbReference>
<gene>
    <name evidence="6" type="primary">gltC</name>
    <name evidence="6" type="ORF">GCM10012289_10380</name>
</gene>
<dbReference type="PRINTS" id="PR00039">
    <property type="entry name" value="HTHLYSR"/>
</dbReference>
<dbReference type="CDD" id="cd05466">
    <property type="entry name" value="PBP2_LTTR_substrate"/>
    <property type="match status" value="1"/>
</dbReference>
<reference evidence="6" key="2">
    <citation type="submission" date="2020-09" db="EMBL/GenBank/DDBJ databases">
        <authorList>
            <person name="Sun Q."/>
            <person name="Zhou Y."/>
        </authorList>
    </citation>
    <scope>NUCLEOTIDE SEQUENCE</scope>
    <source>
        <strain evidence="6">CGMCC 4.7368</strain>
    </source>
</reference>
<reference evidence="6" key="1">
    <citation type="journal article" date="2014" name="Int. J. Syst. Evol. Microbiol.">
        <title>Complete genome sequence of Corynebacterium casei LMG S-19264T (=DSM 44701T), isolated from a smear-ripened cheese.</title>
        <authorList>
            <consortium name="US DOE Joint Genome Institute (JGI-PGF)"/>
            <person name="Walter F."/>
            <person name="Albersmeier A."/>
            <person name="Kalinowski J."/>
            <person name="Ruckert C."/>
        </authorList>
    </citation>
    <scope>NUCLEOTIDE SEQUENCE</scope>
    <source>
        <strain evidence="6">CGMCC 4.7368</strain>
    </source>
</reference>
<keyword evidence="7" id="KW-1185">Reference proteome</keyword>
<dbReference type="PROSITE" id="PS50931">
    <property type="entry name" value="HTH_LYSR"/>
    <property type="match status" value="1"/>
</dbReference>